<sequence length="235" mass="24713">MAMSRLSVTISAPIILIGALALGLNAYLSVGKLDRTLSELEQSRLHLILDDLRDSLETGLDLGLPLKGLGNAQAAIDREARQDGAIVGIRVLDAQGAPVFSTGDSAHGLALRAPLSSNLGVAMGAIELRYARQAQDLSIAAYASQLTRAAAWIAAAGALLALAAIRLWMRRITRTMDSIASTLDHRPPPPHPDTEAAALAGRARERADAALRELEQARRALGNPGDARGPAGERT</sequence>
<evidence type="ECO:0000256" key="2">
    <source>
        <dbReference type="SAM" id="Phobius"/>
    </source>
</evidence>
<feature type="transmembrane region" description="Helical" evidence="2">
    <location>
        <begin position="149"/>
        <end position="169"/>
    </location>
</feature>
<evidence type="ECO:0000313" key="4">
    <source>
        <dbReference type="Proteomes" id="UP000566711"/>
    </source>
</evidence>
<evidence type="ECO:0000313" key="3">
    <source>
        <dbReference type="EMBL" id="MBA5606656.1"/>
    </source>
</evidence>
<organism evidence="3 4">
    <name type="scientific">Rugamonas fusca</name>
    <dbReference type="NCBI Taxonomy" id="2758568"/>
    <lineage>
        <taxon>Bacteria</taxon>
        <taxon>Pseudomonadati</taxon>
        <taxon>Pseudomonadota</taxon>
        <taxon>Betaproteobacteria</taxon>
        <taxon>Burkholderiales</taxon>
        <taxon>Oxalobacteraceae</taxon>
        <taxon>Telluria group</taxon>
        <taxon>Rugamonas</taxon>
    </lineage>
</organism>
<comment type="caution">
    <text evidence="3">The sequence shown here is derived from an EMBL/GenBank/DDBJ whole genome shotgun (WGS) entry which is preliminary data.</text>
</comment>
<keyword evidence="2" id="KW-0472">Membrane</keyword>
<keyword evidence="2" id="KW-0812">Transmembrane</keyword>
<feature type="compositionally biased region" description="Basic and acidic residues" evidence="1">
    <location>
        <begin position="202"/>
        <end position="218"/>
    </location>
</feature>
<feature type="region of interest" description="Disordered" evidence="1">
    <location>
        <begin position="180"/>
        <end position="235"/>
    </location>
</feature>
<accession>A0A7W2EIR7</accession>
<dbReference type="AlphaFoldDB" id="A0A7W2EIR7"/>
<dbReference type="Proteomes" id="UP000566711">
    <property type="component" value="Unassembled WGS sequence"/>
</dbReference>
<name>A0A7W2EIR7_9BURK</name>
<evidence type="ECO:0000256" key="1">
    <source>
        <dbReference type="SAM" id="MobiDB-lite"/>
    </source>
</evidence>
<reference evidence="3 4" key="1">
    <citation type="submission" date="2020-07" db="EMBL/GenBank/DDBJ databases">
        <title>Novel species isolated from subtropical streams in China.</title>
        <authorList>
            <person name="Lu H."/>
        </authorList>
    </citation>
    <scope>NUCLEOTIDE SEQUENCE [LARGE SCALE GENOMIC DNA]</scope>
    <source>
        <strain evidence="3 4">FT3S</strain>
    </source>
</reference>
<protein>
    <submittedName>
        <fullName evidence="3">Uncharacterized protein</fullName>
    </submittedName>
</protein>
<keyword evidence="4" id="KW-1185">Reference proteome</keyword>
<keyword evidence="2" id="KW-1133">Transmembrane helix</keyword>
<gene>
    <name evidence="3" type="ORF">H3H36_14960</name>
</gene>
<dbReference type="EMBL" id="JACEZS010000012">
    <property type="protein sequence ID" value="MBA5606656.1"/>
    <property type="molecule type" value="Genomic_DNA"/>
</dbReference>
<proteinExistence type="predicted"/>